<keyword evidence="9" id="KW-1185">Reference proteome</keyword>
<evidence type="ECO:0000313" key="9">
    <source>
        <dbReference type="Proteomes" id="UP000248688"/>
    </source>
</evidence>
<evidence type="ECO:0000256" key="5">
    <source>
        <dbReference type="ARBA" id="ARBA00023237"/>
    </source>
</evidence>
<dbReference type="InterPro" id="IPR011990">
    <property type="entry name" value="TPR-like_helical_dom_sf"/>
</dbReference>
<dbReference type="SUPFAM" id="SSF48452">
    <property type="entry name" value="TPR-like"/>
    <property type="match status" value="1"/>
</dbReference>
<keyword evidence="4" id="KW-0472">Membrane</keyword>
<dbReference type="PROSITE" id="PS51257">
    <property type="entry name" value="PROKAR_LIPOPROTEIN"/>
    <property type="match status" value="1"/>
</dbReference>
<dbReference type="GO" id="GO:0009279">
    <property type="term" value="C:cell outer membrane"/>
    <property type="evidence" value="ECO:0007669"/>
    <property type="project" value="UniProtKB-SubCell"/>
</dbReference>
<keyword evidence="3" id="KW-0732">Signal</keyword>
<evidence type="ECO:0000256" key="2">
    <source>
        <dbReference type="ARBA" id="ARBA00006275"/>
    </source>
</evidence>
<accession>A0A2Z4IJM4</accession>
<dbReference type="KEGG" id="est:DN752_15030"/>
<comment type="similarity">
    <text evidence="2">Belongs to the SusD family.</text>
</comment>
<name>A0A2Z4IJM4_9BACT</name>
<dbReference type="RefSeq" id="WP_112784707.1">
    <property type="nucleotide sequence ID" value="NZ_CP030041.1"/>
</dbReference>
<dbReference type="OrthoDB" id="5694214at2"/>
<dbReference type="InterPro" id="IPR033985">
    <property type="entry name" value="SusD-like_N"/>
</dbReference>
<feature type="domain" description="SusD-like N-terminal" evidence="7">
    <location>
        <begin position="102"/>
        <end position="214"/>
    </location>
</feature>
<dbReference type="Gene3D" id="1.25.40.390">
    <property type="match status" value="1"/>
</dbReference>
<dbReference type="EMBL" id="CP030041">
    <property type="protein sequence ID" value="AWW31331.1"/>
    <property type="molecule type" value="Genomic_DNA"/>
</dbReference>
<protein>
    <recommendedName>
        <fullName evidence="10">RagB/SusD family nutrient uptake outer membrane protein</fullName>
    </recommendedName>
</protein>
<dbReference type="AlphaFoldDB" id="A0A2Z4IJM4"/>
<dbReference type="InterPro" id="IPR012944">
    <property type="entry name" value="SusD_RagB_dom"/>
</dbReference>
<evidence type="ECO:0000313" key="8">
    <source>
        <dbReference type="EMBL" id="AWW31331.1"/>
    </source>
</evidence>
<evidence type="ECO:0000256" key="3">
    <source>
        <dbReference type="ARBA" id="ARBA00022729"/>
    </source>
</evidence>
<sequence length="512" mass="57457">MKKFQKIYLSVLTAFTIGFSSCSGILDQEPITITHPDVYWSSQSEAEQALAGSYALLKNALLTQSSFLIWGEFPAMTLMDSQFWIMDYIENSGNYSLPYRGETAEWKLFYRAANWAFTIEKYVNGMPEELFATSQEKDRILGEAAFVRALSYFYMARIWGDVPIVHESIETSDQLITEDGYIVEIGRSDEKEVLQYILEATDKAISLLQYSNPSNQRWAIFANKASAEALKAHASLWYAGRNSDDPELIQQSIDAATSVINNSNASLVDYVAEGNEGFESMVRGQSKTGLFELNVSTDVDESYRVTNSNSTPPGLTINQPILGGNNGTAPVGNPDLYGFEFMAQPERDADVRKDLFFFDFEDMGPSTFPMKYALSSDDPDSEDTYAVFSEANILIFRLADIYLLRAEAYTRQGNYASAISDLDLVRSKAGVPAYEGPSDRPSLIKAVFDERAIELVAEGHVAFDRIRMDYFEGVSWMGSDRKAKKGYFWPVSPSIIIKNPSIVQTEYWQGRL</sequence>
<evidence type="ECO:0008006" key="10">
    <source>
        <dbReference type="Google" id="ProtNLM"/>
    </source>
</evidence>
<dbReference type="Proteomes" id="UP000248688">
    <property type="component" value="Chromosome"/>
</dbReference>
<comment type="subcellular location">
    <subcellularLocation>
        <location evidence="1">Cell outer membrane</location>
    </subcellularLocation>
</comment>
<gene>
    <name evidence="8" type="ORF">DN752_15030</name>
</gene>
<evidence type="ECO:0000256" key="4">
    <source>
        <dbReference type="ARBA" id="ARBA00023136"/>
    </source>
</evidence>
<evidence type="ECO:0000259" key="7">
    <source>
        <dbReference type="Pfam" id="PF14322"/>
    </source>
</evidence>
<dbReference type="Pfam" id="PF14322">
    <property type="entry name" value="SusD-like_3"/>
    <property type="match status" value="1"/>
</dbReference>
<evidence type="ECO:0000256" key="1">
    <source>
        <dbReference type="ARBA" id="ARBA00004442"/>
    </source>
</evidence>
<feature type="domain" description="RagB/SusD" evidence="6">
    <location>
        <begin position="386"/>
        <end position="498"/>
    </location>
</feature>
<evidence type="ECO:0000259" key="6">
    <source>
        <dbReference type="Pfam" id="PF07980"/>
    </source>
</evidence>
<dbReference type="Pfam" id="PF07980">
    <property type="entry name" value="SusD_RagB"/>
    <property type="match status" value="1"/>
</dbReference>
<reference evidence="8 9" key="1">
    <citation type="submission" date="2018-06" db="EMBL/GenBank/DDBJ databases">
        <title>Echinicola strongylocentroti sp. nov., isolated from a sea urchin Strongylocentrotus intermedius.</title>
        <authorList>
            <person name="Bae S.S."/>
        </authorList>
    </citation>
    <scope>NUCLEOTIDE SEQUENCE [LARGE SCALE GENOMIC DNA]</scope>
    <source>
        <strain evidence="8 9">MEBiC08714</strain>
    </source>
</reference>
<organism evidence="8 9">
    <name type="scientific">Echinicola strongylocentroti</name>
    <dbReference type="NCBI Taxonomy" id="1795355"/>
    <lineage>
        <taxon>Bacteria</taxon>
        <taxon>Pseudomonadati</taxon>
        <taxon>Bacteroidota</taxon>
        <taxon>Cytophagia</taxon>
        <taxon>Cytophagales</taxon>
        <taxon>Cyclobacteriaceae</taxon>
        <taxon>Echinicola</taxon>
    </lineage>
</organism>
<proteinExistence type="inferred from homology"/>
<keyword evidence="5" id="KW-0998">Cell outer membrane</keyword>